<dbReference type="InterPro" id="IPR005490">
    <property type="entry name" value="LD_TPept_cat_dom"/>
</dbReference>
<comment type="similarity">
    <text evidence="3">Belongs to the YkuD family.</text>
</comment>
<keyword evidence="18" id="KW-1185">Reference proteome</keyword>
<dbReference type="GO" id="GO:0018104">
    <property type="term" value="P:peptidoglycan-protein cross-linking"/>
    <property type="evidence" value="ECO:0007669"/>
    <property type="project" value="TreeGrafter"/>
</dbReference>
<feature type="active site" description="Proton donor/acceptor" evidence="13">
    <location>
        <position position="193"/>
    </location>
</feature>
<keyword evidence="8" id="KW-0378">Hydrolase</keyword>
<dbReference type="FunFam" id="2.40.440.10:FF:000001">
    <property type="entry name" value="L,D-transpeptidase YbiS"/>
    <property type="match status" value="1"/>
</dbReference>
<dbReference type="GO" id="GO:0005576">
    <property type="term" value="C:extracellular region"/>
    <property type="evidence" value="ECO:0007669"/>
    <property type="project" value="TreeGrafter"/>
</dbReference>
<dbReference type="SUPFAM" id="SSF141523">
    <property type="entry name" value="L,D-transpeptidase catalytic domain-like"/>
    <property type="match status" value="1"/>
</dbReference>
<keyword evidence="7" id="KW-0574">Periplasm</keyword>
<evidence type="ECO:0000256" key="10">
    <source>
        <dbReference type="ARBA" id="ARBA00022984"/>
    </source>
</evidence>
<dbReference type="EMBL" id="AKKL01000020">
    <property type="protein sequence ID" value="EKT62363.1"/>
    <property type="molecule type" value="Genomic_DNA"/>
</dbReference>
<evidence type="ECO:0000313" key="18">
    <source>
        <dbReference type="Proteomes" id="UP000009336"/>
    </source>
</evidence>
<comment type="subcellular location">
    <subcellularLocation>
        <location evidence="1">Periplasm</location>
    </subcellularLocation>
</comment>
<evidence type="ECO:0000256" key="8">
    <source>
        <dbReference type="ARBA" id="ARBA00022801"/>
    </source>
</evidence>
<evidence type="ECO:0000256" key="3">
    <source>
        <dbReference type="ARBA" id="ARBA00005992"/>
    </source>
</evidence>
<protein>
    <recommendedName>
        <fullName evidence="16">L,D-TPase catalytic domain-containing protein</fullName>
    </recommendedName>
</protein>
<dbReference type="HOGENOM" id="CLU_046834_0_0_6"/>
<dbReference type="OrthoDB" id="9787225at2"/>
<sequence>MKKVLTMASLFVASALLSPVQAMDYPLPDSNTRLIGENTLYVVPDDGRSLEMIASEHQIGLLGMLEANPGTDPYLPEAGKELIIPTQMLLPTTPRTGIVINLAELRLYYYPAGSKEVVVYPIGIGQLGRDTPEMVTSVSQSIKDPTWTPTVNIRKNYAKEGITLPAVVPAGPENPMGLYALRLAYGKGEYLIHGTNADFGIGMRVSSGCIRLRPDDIEALFKTVPKGTRVQVINQPVKYSKEADGSYYIEVHQPLSKTSNDDPQIMPIALSDDFKRFLENEGVDKALVQKELVRRSGLPVKVNNEQGNNEPEHPEQEYTAIEPESSHNSGEQGKYPELTPIEAFTISQPQPVYSEPTTN</sequence>
<dbReference type="GO" id="GO:0008360">
    <property type="term" value="P:regulation of cell shape"/>
    <property type="evidence" value="ECO:0007669"/>
    <property type="project" value="UniProtKB-UniRule"/>
</dbReference>
<evidence type="ECO:0000256" key="4">
    <source>
        <dbReference type="ARBA" id="ARBA00022676"/>
    </source>
</evidence>
<dbReference type="CDD" id="cd16913">
    <property type="entry name" value="YkuD_like"/>
    <property type="match status" value="1"/>
</dbReference>
<dbReference type="GO" id="GO:0016757">
    <property type="term" value="F:glycosyltransferase activity"/>
    <property type="evidence" value="ECO:0007669"/>
    <property type="project" value="UniProtKB-KW"/>
</dbReference>
<evidence type="ECO:0000256" key="13">
    <source>
        <dbReference type="PROSITE-ProRule" id="PRU01373"/>
    </source>
</evidence>
<organism evidence="17 18">
    <name type="scientific">Providencia burhodogranariea DSM 19968</name>
    <dbReference type="NCBI Taxonomy" id="1141662"/>
    <lineage>
        <taxon>Bacteria</taxon>
        <taxon>Pseudomonadati</taxon>
        <taxon>Pseudomonadota</taxon>
        <taxon>Gammaproteobacteria</taxon>
        <taxon>Enterobacterales</taxon>
        <taxon>Morganellaceae</taxon>
        <taxon>Providencia</taxon>
    </lineage>
</organism>
<dbReference type="PATRIC" id="fig|1141662.3.peg.1469"/>
<feature type="region of interest" description="Disordered" evidence="14">
    <location>
        <begin position="299"/>
        <end position="359"/>
    </location>
</feature>
<feature type="signal peptide" evidence="15">
    <location>
        <begin position="1"/>
        <end position="22"/>
    </location>
</feature>
<evidence type="ECO:0000256" key="6">
    <source>
        <dbReference type="ARBA" id="ARBA00022729"/>
    </source>
</evidence>
<evidence type="ECO:0000256" key="11">
    <source>
        <dbReference type="ARBA" id="ARBA00023316"/>
    </source>
</evidence>
<dbReference type="Proteomes" id="UP000009336">
    <property type="component" value="Unassembled WGS sequence"/>
</dbReference>
<accession>K8WP39</accession>
<evidence type="ECO:0000256" key="9">
    <source>
        <dbReference type="ARBA" id="ARBA00022960"/>
    </source>
</evidence>
<evidence type="ECO:0000256" key="1">
    <source>
        <dbReference type="ARBA" id="ARBA00004418"/>
    </source>
</evidence>
<feature type="compositionally biased region" description="Polar residues" evidence="14">
    <location>
        <begin position="345"/>
        <end position="359"/>
    </location>
</feature>
<dbReference type="PANTHER" id="PTHR30582">
    <property type="entry name" value="L,D-TRANSPEPTIDASE"/>
    <property type="match status" value="1"/>
</dbReference>
<dbReference type="GO" id="GO:0042597">
    <property type="term" value="C:periplasmic space"/>
    <property type="evidence" value="ECO:0007669"/>
    <property type="project" value="UniProtKB-SubCell"/>
</dbReference>
<keyword evidence="6 15" id="KW-0732">Signal</keyword>
<dbReference type="GO" id="GO:0071555">
    <property type="term" value="P:cell wall organization"/>
    <property type="evidence" value="ECO:0007669"/>
    <property type="project" value="UniProtKB-UniRule"/>
</dbReference>
<dbReference type="STRING" id="1141662.OOA_07245"/>
<keyword evidence="5" id="KW-0808">Transferase</keyword>
<comment type="pathway">
    <text evidence="12">Glycan biosynthesis.</text>
</comment>
<evidence type="ECO:0000256" key="7">
    <source>
        <dbReference type="ARBA" id="ARBA00022764"/>
    </source>
</evidence>
<comment type="caution">
    <text evidence="17">The sequence shown here is derived from an EMBL/GenBank/DDBJ whole genome shotgun (WGS) entry which is preliminary data.</text>
</comment>
<feature type="chain" id="PRO_5003923664" description="L,D-TPase catalytic domain-containing protein" evidence="15">
    <location>
        <begin position="23"/>
        <end position="359"/>
    </location>
</feature>
<evidence type="ECO:0000256" key="2">
    <source>
        <dbReference type="ARBA" id="ARBA00004752"/>
    </source>
</evidence>
<keyword evidence="11 13" id="KW-0961">Cell wall biogenesis/degradation</keyword>
<keyword evidence="10 13" id="KW-0573">Peptidoglycan synthesis</keyword>
<dbReference type="Pfam" id="PF03734">
    <property type="entry name" value="YkuD"/>
    <property type="match status" value="1"/>
</dbReference>
<evidence type="ECO:0000259" key="16">
    <source>
        <dbReference type="PROSITE" id="PS52029"/>
    </source>
</evidence>
<keyword evidence="4" id="KW-0328">Glycosyltransferase</keyword>
<evidence type="ECO:0000256" key="14">
    <source>
        <dbReference type="SAM" id="MobiDB-lite"/>
    </source>
</evidence>
<dbReference type="AlphaFoldDB" id="K8WP39"/>
<evidence type="ECO:0000256" key="12">
    <source>
        <dbReference type="ARBA" id="ARBA00060592"/>
    </source>
</evidence>
<evidence type="ECO:0000313" key="17">
    <source>
        <dbReference type="EMBL" id="EKT62363.1"/>
    </source>
</evidence>
<name>K8WP39_9GAMM</name>
<feature type="active site" description="Nucleophile" evidence="13">
    <location>
        <position position="209"/>
    </location>
</feature>
<dbReference type="InterPro" id="IPR050979">
    <property type="entry name" value="LD-transpeptidase"/>
</dbReference>
<reference evidence="17 18" key="1">
    <citation type="journal article" date="2012" name="BMC Genomics">
        <title>Comparative genomics of bacteria in the genus Providencia isolated from wild Drosophila melanogaster.</title>
        <authorList>
            <person name="Galac M.R."/>
            <person name="Lazzaro B.P."/>
        </authorList>
    </citation>
    <scope>NUCLEOTIDE SEQUENCE [LARGE SCALE GENOMIC DNA]</scope>
    <source>
        <strain evidence="17 18">DSM 19968</strain>
    </source>
</reference>
<dbReference type="UniPathway" id="UPA00219"/>
<dbReference type="eggNOG" id="COG1376">
    <property type="taxonomic scope" value="Bacteria"/>
</dbReference>
<evidence type="ECO:0000256" key="5">
    <source>
        <dbReference type="ARBA" id="ARBA00022679"/>
    </source>
</evidence>
<dbReference type="PANTHER" id="PTHR30582:SF24">
    <property type="entry name" value="L,D-TRANSPEPTIDASE ERFK_SRFK-RELATED"/>
    <property type="match status" value="1"/>
</dbReference>
<dbReference type="Pfam" id="PF17969">
    <property type="entry name" value="Ldt_C"/>
    <property type="match status" value="1"/>
</dbReference>
<evidence type="ECO:0000256" key="15">
    <source>
        <dbReference type="SAM" id="SignalP"/>
    </source>
</evidence>
<keyword evidence="9 13" id="KW-0133">Cell shape</keyword>
<dbReference type="GO" id="GO:0071972">
    <property type="term" value="F:peptidoglycan L,D-transpeptidase activity"/>
    <property type="evidence" value="ECO:0007669"/>
    <property type="project" value="TreeGrafter"/>
</dbReference>
<comment type="pathway">
    <text evidence="2 13">Cell wall biogenesis; peptidoglycan biosynthesis.</text>
</comment>
<proteinExistence type="inferred from homology"/>
<dbReference type="InterPro" id="IPR038063">
    <property type="entry name" value="Transpep_catalytic_dom"/>
</dbReference>
<gene>
    <name evidence="17" type="ORF">OOA_07245</name>
</gene>
<dbReference type="PROSITE" id="PS52029">
    <property type="entry name" value="LD_TPASE"/>
    <property type="match status" value="1"/>
</dbReference>
<dbReference type="RefSeq" id="WP_008911475.1">
    <property type="nucleotide sequence ID" value="NZ_KB233222.1"/>
</dbReference>
<feature type="domain" description="L,D-TPase catalytic" evidence="16">
    <location>
        <begin position="96"/>
        <end position="233"/>
    </location>
</feature>
<dbReference type="InterPro" id="IPR041597">
    <property type="entry name" value="Ldt_C"/>
</dbReference>
<dbReference type="Gene3D" id="2.40.440.10">
    <property type="entry name" value="L,D-transpeptidase catalytic domain-like"/>
    <property type="match status" value="1"/>
</dbReference>